<evidence type="ECO:0000313" key="3">
    <source>
        <dbReference type="Proteomes" id="UP001597460"/>
    </source>
</evidence>
<keyword evidence="1" id="KW-0732">Signal</keyword>
<feature type="signal peptide" evidence="1">
    <location>
        <begin position="1"/>
        <end position="21"/>
    </location>
</feature>
<keyword evidence="3" id="KW-1185">Reference proteome</keyword>
<dbReference type="Proteomes" id="UP001597460">
    <property type="component" value="Unassembled WGS sequence"/>
</dbReference>
<evidence type="ECO:0000313" key="2">
    <source>
        <dbReference type="EMBL" id="MFD2531649.1"/>
    </source>
</evidence>
<dbReference type="EMBL" id="JBHULI010000005">
    <property type="protein sequence ID" value="MFD2531649.1"/>
    <property type="molecule type" value="Genomic_DNA"/>
</dbReference>
<reference evidence="3" key="1">
    <citation type="journal article" date="2019" name="Int. J. Syst. Evol. Microbiol.">
        <title>The Global Catalogue of Microorganisms (GCM) 10K type strain sequencing project: providing services to taxonomists for standard genome sequencing and annotation.</title>
        <authorList>
            <consortium name="The Broad Institute Genomics Platform"/>
            <consortium name="The Broad Institute Genome Sequencing Center for Infectious Disease"/>
            <person name="Wu L."/>
            <person name="Ma J."/>
        </authorList>
    </citation>
    <scope>NUCLEOTIDE SEQUENCE [LARGE SCALE GENOMIC DNA]</scope>
    <source>
        <strain evidence="3">KCTC 52042</strain>
    </source>
</reference>
<organism evidence="2 3">
    <name type="scientific">Gracilimonas halophila</name>
    <dbReference type="NCBI Taxonomy" id="1834464"/>
    <lineage>
        <taxon>Bacteria</taxon>
        <taxon>Pseudomonadati</taxon>
        <taxon>Balneolota</taxon>
        <taxon>Balneolia</taxon>
        <taxon>Balneolales</taxon>
        <taxon>Balneolaceae</taxon>
        <taxon>Gracilimonas</taxon>
    </lineage>
</organism>
<protein>
    <submittedName>
        <fullName evidence="2">Outer membrane protein</fullName>
    </submittedName>
</protein>
<evidence type="ECO:0000256" key="1">
    <source>
        <dbReference type="SAM" id="SignalP"/>
    </source>
</evidence>
<gene>
    <name evidence="2" type="ORF">ACFSVN_04240</name>
</gene>
<accession>A0ABW5JJ56</accession>
<feature type="chain" id="PRO_5047502620" evidence="1">
    <location>
        <begin position="22"/>
        <end position="190"/>
    </location>
</feature>
<sequence>MRRILALAVVILAIFSATTYAQFEIGASYELREEEPRNGFGVRIQKGIFENFPLVNLGLRLHGSYFSEDNNVSEGGVSYSQDLTNYDVGVAAIGGVSVGLLEPYVGLGLGTENYERAISDIQNDTNNDAPQSGEENSLYWNMLVGAKVTIIPMVKPFVEYRYSSSELDEPELQDVNSQTGRIMFGISISF</sequence>
<dbReference type="InterPro" id="IPR011250">
    <property type="entry name" value="OMP/PagP_B-barrel"/>
</dbReference>
<proteinExistence type="predicted"/>
<name>A0ABW5JJ56_9BACT</name>
<dbReference type="SUPFAM" id="SSF56925">
    <property type="entry name" value="OMPA-like"/>
    <property type="match status" value="1"/>
</dbReference>
<dbReference type="Gene3D" id="2.40.160.20">
    <property type="match status" value="1"/>
</dbReference>
<comment type="caution">
    <text evidence="2">The sequence shown here is derived from an EMBL/GenBank/DDBJ whole genome shotgun (WGS) entry which is preliminary data.</text>
</comment>
<dbReference type="RefSeq" id="WP_390299095.1">
    <property type="nucleotide sequence ID" value="NZ_JBHULI010000005.1"/>
</dbReference>